<dbReference type="AlphaFoldDB" id="A0A6M1T2A6"/>
<dbReference type="SUPFAM" id="SSF52540">
    <property type="entry name" value="P-loop containing nucleoside triphosphate hydrolases"/>
    <property type="match status" value="1"/>
</dbReference>
<dbReference type="PANTHER" id="PTHR21087:SF16">
    <property type="entry name" value="SHIKIMATE KINASE 1, CHLOROPLASTIC"/>
    <property type="match status" value="1"/>
</dbReference>
<keyword evidence="11" id="KW-0479">Metal-binding</keyword>
<dbReference type="GO" id="GO:0005829">
    <property type="term" value="C:cytosol"/>
    <property type="evidence" value="ECO:0007669"/>
    <property type="project" value="TreeGrafter"/>
</dbReference>
<dbReference type="GO" id="GO:0005524">
    <property type="term" value="F:ATP binding"/>
    <property type="evidence" value="ECO:0007669"/>
    <property type="project" value="UniProtKB-UniRule"/>
</dbReference>
<evidence type="ECO:0000256" key="2">
    <source>
        <dbReference type="ARBA" id="ARBA00006997"/>
    </source>
</evidence>
<keyword evidence="7 11" id="KW-0418">Kinase</keyword>
<keyword evidence="8 11" id="KW-0067">ATP-binding</keyword>
<dbReference type="GO" id="GO:0009423">
    <property type="term" value="P:chorismate biosynthetic process"/>
    <property type="evidence" value="ECO:0007669"/>
    <property type="project" value="UniProtKB-UniRule"/>
</dbReference>
<dbReference type="GO" id="GO:0000287">
    <property type="term" value="F:magnesium ion binding"/>
    <property type="evidence" value="ECO:0007669"/>
    <property type="project" value="UniProtKB-UniRule"/>
</dbReference>
<feature type="binding site" evidence="11">
    <location>
        <position position="84"/>
    </location>
    <ligand>
        <name>substrate</name>
    </ligand>
</feature>
<dbReference type="Pfam" id="PF01202">
    <property type="entry name" value="SKI"/>
    <property type="match status" value="1"/>
</dbReference>
<gene>
    <name evidence="11" type="primary">aroK</name>
    <name evidence="12" type="ORF">G3569_00240</name>
</gene>
<feature type="binding site" evidence="11">
    <location>
        <begin position="16"/>
        <end position="21"/>
    </location>
    <ligand>
        <name>ATP</name>
        <dbReference type="ChEBI" id="CHEBI:30616"/>
    </ligand>
</feature>
<dbReference type="InterPro" id="IPR023000">
    <property type="entry name" value="Shikimate_kinase_CS"/>
</dbReference>
<comment type="subcellular location">
    <subcellularLocation>
        <location evidence="11">Cytoplasm</location>
    </subcellularLocation>
</comment>
<feature type="binding site" evidence="11">
    <location>
        <position position="149"/>
    </location>
    <ligand>
        <name>substrate</name>
    </ligand>
</feature>
<evidence type="ECO:0000256" key="10">
    <source>
        <dbReference type="ARBA" id="ARBA00048567"/>
    </source>
</evidence>
<name>A0A6M1T2A6_9BACT</name>
<dbReference type="Gene3D" id="3.40.50.300">
    <property type="entry name" value="P-loop containing nucleotide triphosphate hydrolases"/>
    <property type="match status" value="1"/>
</dbReference>
<dbReference type="UniPathway" id="UPA00053">
    <property type="reaction ID" value="UER00088"/>
</dbReference>
<keyword evidence="11" id="KW-0963">Cytoplasm</keyword>
<evidence type="ECO:0000313" key="12">
    <source>
        <dbReference type="EMBL" id="NGP86763.1"/>
    </source>
</evidence>
<dbReference type="InterPro" id="IPR027417">
    <property type="entry name" value="P-loop_NTPase"/>
</dbReference>
<proteinExistence type="inferred from homology"/>
<comment type="function">
    <text evidence="11">Catalyzes the specific phosphorylation of the 3-hydroxyl group of shikimic acid using ATP as a cosubstrate.</text>
</comment>
<keyword evidence="13" id="KW-1185">Reference proteome</keyword>
<comment type="subunit">
    <text evidence="11">Monomer.</text>
</comment>
<accession>A0A6M1T2A6</accession>
<keyword evidence="9 11" id="KW-0057">Aromatic amino acid biosynthesis</keyword>
<evidence type="ECO:0000313" key="13">
    <source>
        <dbReference type="Proteomes" id="UP000479132"/>
    </source>
</evidence>
<dbReference type="GO" id="GO:0009073">
    <property type="term" value="P:aromatic amino acid family biosynthetic process"/>
    <property type="evidence" value="ECO:0007669"/>
    <property type="project" value="UniProtKB-KW"/>
</dbReference>
<dbReference type="PRINTS" id="PR01100">
    <property type="entry name" value="SHIKIMTKNASE"/>
</dbReference>
<feature type="binding site" evidence="11">
    <location>
        <position position="62"/>
    </location>
    <ligand>
        <name>substrate</name>
    </ligand>
</feature>
<evidence type="ECO:0000256" key="11">
    <source>
        <dbReference type="HAMAP-Rule" id="MF_00109"/>
    </source>
</evidence>
<evidence type="ECO:0000256" key="1">
    <source>
        <dbReference type="ARBA" id="ARBA00004842"/>
    </source>
</evidence>
<dbReference type="GO" id="GO:0008652">
    <property type="term" value="P:amino acid biosynthetic process"/>
    <property type="evidence" value="ECO:0007669"/>
    <property type="project" value="UniProtKB-KW"/>
</dbReference>
<dbReference type="InterPro" id="IPR000623">
    <property type="entry name" value="Shikimate_kinase/TSH1"/>
</dbReference>
<protein>
    <recommendedName>
        <fullName evidence="3 11">Shikimate kinase</fullName>
        <shortName evidence="11">SK</shortName>
        <ecNumber evidence="3 11">2.7.1.71</ecNumber>
    </recommendedName>
</protein>
<comment type="similarity">
    <text evidence="2 11">Belongs to the shikimate kinase family.</text>
</comment>
<evidence type="ECO:0000256" key="8">
    <source>
        <dbReference type="ARBA" id="ARBA00022840"/>
    </source>
</evidence>
<keyword evidence="11" id="KW-0460">Magnesium</keyword>
<evidence type="ECO:0000256" key="9">
    <source>
        <dbReference type="ARBA" id="ARBA00023141"/>
    </source>
</evidence>
<evidence type="ECO:0000256" key="7">
    <source>
        <dbReference type="ARBA" id="ARBA00022777"/>
    </source>
</evidence>
<keyword evidence="5 11" id="KW-0808">Transferase</keyword>
<dbReference type="EMBL" id="JAALLS010000001">
    <property type="protein sequence ID" value="NGP86763.1"/>
    <property type="molecule type" value="Genomic_DNA"/>
</dbReference>
<sequence>MISNLPDIIFLSGFMGAGKSTVGRALAERLECNFLDLDDKIEEDAGQKIPEIFEQSGEPGFRTAERRALLAVARNYKGVVALGGGSLQNQHLVDHLKLNGLLVFIETPISVILDRISGDENRPLLLDDKGNPKSRKTLQKELQDLYDERLPLYEQAVITVTNDGSKKPEELVQTLLKKIKNHVGYY</sequence>
<comment type="catalytic activity">
    <reaction evidence="10 11">
        <text>shikimate + ATP = 3-phosphoshikimate + ADP + H(+)</text>
        <dbReference type="Rhea" id="RHEA:13121"/>
        <dbReference type="ChEBI" id="CHEBI:15378"/>
        <dbReference type="ChEBI" id="CHEBI:30616"/>
        <dbReference type="ChEBI" id="CHEBI:36208"/>
        <dbReference type="ChEBI" id="CHEBI:145989"/>
        <dbReference type="ChEBI" id="CHEBI:456216"/>
        <dbReference type="EC" id="2.7.1.71"/>
    </reaction>
</comment>
<evidence type="ECO:0000256" key="3">
    <source>
        <dbReference type="ARBA" id="ARBA00012154"/>
    </source>
</evidence>
<dbReference type="RefSeq" id="WP_165264877.1">
    <property type="nucleotide sequence ID" value="NZ_JAALLS010000001.1"/>
</dbReference>
<dbReference type="CDD" id="cd00464">
    <property type="entry name" value="SK"/>
    <property type="match status" value="1"/>
</dbReference>
<comment type="pathway">
    <text evidence="1 11">Metabolic intermediate biosynthesis; chorismate biosynthesis; chorismate from D-erythrose 4-phosphate and phosphoenolpyruvate: step 5/7.</text>
</comment>
<feature type="binding site" evidence="11">
    <location>
        <position position="20"/>
    </location>
    <ligand>
        <name>Mg(2+)</name>
        <dbReference type="ChEBI" id="CHEBI:18420"/>
    </ligand>
</feature>
<reference evidence="12 13" key="1">
    <citation type="submission" date="2020-02" db="EMBL/GenBank/DDBJ databases">
        <title>Aliifodinibius halophilus 2W32, complete genome.</title>
        <authorList>
            <person name="Li Y."/>
            <person name="Wu S."/>
        </authorList>
    </citation>
    <scope>NUCLEOTIDE SEQUENCE [LARGE SCALE GENOMIC DNA]</scope>
    <source>
        <strain evidence="12 13">2W32</strain>
    </source>
</reference>
<organism evidence="12 13">
    <name type="scientific">Fodinibius halophilus</name>
    <dbReference type="NCBI Taxonomy" id="1736908"/>
    <lineage>
        <taxon>Bacteria</taxon>
        <taxon>Pseudomonadati</taxon>
        <taxon>Balneolota</taxon>
        <taxon>Balneolia</taxon>
        <taxon>Balneolales</taxon>
        <taxon>Balneolaceae</taxon>
        <taxon>Fodinibius</taxon>
    </lineage>
</organism>
<comment type="caution">
    <text evidence="12">The sequence shown here is derived from an EMBL/GenBank/DDBJ whole genome shotgun (WGS) entry which is preliminary data.</text>
</comment>
<dbReference type="InterPro" id="IPR031322">
    <property type="entry name" value="Shikimate/glucono_kinase"/>
</dbReference>
<keyword evidence="4 11" id="KW-0028">Amino-acid biosynthesis</keyword>
<dbReference type="GO" id="GO:0004765">
    <property type="term" value="F:shikimate kinase activity"/>
    <property type="evidence" value="ECO:0007669"/>
    <property type="project" value="UniProtKB-UniRule"/>
</dbReference>
<dbReference type="HAMAP" id="MF_00109">
    <property type="entry name" value="Shikimate_kinase"/>
    <property type="match status" value="1"/>
</dbReference>
<dbReference type="Proteomes" id="UP000479132">
    <property type="component" value="Unassembled WGS sequence"/>
</dbReference>
<dbReference type="EC" id="2.7.1.71" evidence="3 11"/>
<comment type="cofactor">
    <cofactor evidence="11">
        <name>Mg(2+)</name>
        <dbReference type="ChEBI" id="CHEBI:18420"/>
    </cofactor>
    <text evidence="11">Binds 1 Mg(2+) ion per subunit.</text>
</comment>
<dbReference type="PANTHER" id="PTHR21087">
    <property type="entry name" value="SHIKIMATE KINASE"/>
    <property type="match status" value="1"/>
</dbReference>
<keyword evidence="6 11" id="KW-0547">Nucleotide-binding</keyword>
<feature type="binding site" evidence="11">
    <location>
        <position position="122"/>
    </location>
    <ligand>
        <name>ATP</name>
        <dbReference type="ChEBI" id="CHEBI:30616"/>
    </ligand>
</feature>
<evidence type="ECO:0000256" key="4">
    <source>
        <dbReference type="ARBA" id="ARBA00022605"/>
    </source>
</evidence>
<dbReference type="PROSITE" id="PS01128">
    <property type="entry name" value="SHIKIMATE_KINASE"/>
    <property type="match status" value="1"/>
</dbReference>
<comment type="caution">
    <text evidence="11">Lacks conserved residue(s) required for the propagation of feature annotation.</text>
</comment>
<evidence type="ECO:0000256" key="6">
    <source>
        <dbReference type="ARBA" id="ARBA00022741"/>
    </source>
</evidence>
<feature type="binding site" evidence="11">
    <location>
        <position position="38"/>
    </location>
    <ligand>
        <name>substrate</name>
    </ligand>
</feature>
<evidence type="ECO:0000256" key="5">
    <source>
        <dbReference type="ARBA" id="ARBA00022679"/>
    </source>
</evidence>